<evidence type="ECO:0008006" key="13">
    <source>
        <dbReference type="Google" id="ProtNLM"/>
    </source>
</evidence>
<dbReference type="InterPro" id="IPR040745">
    <property type="entry name" value="Ankyrin_UPA"/>
</dbReference>
<evidence type="ECO:0000259" key="10">
    <source>
        <dbReference type="PROSITE" id="PS51145"/>
    </source>
</evidence>
<dbReference type="Gene3D" id="2.60.220.30">
    <property type="match status" value="2"/>
</dbReference>
<proteinExistence type="predicted"/>
<dbReference type="STRING" id="28743.ENSCVAP00000016828"/>
<dbReference type="FunFam" id="2.60.220.30:FF:000002">
    <property type="entry name" value="Ankyrin-3 isoform 2"/>
    <property type="match status" value="1"/>
</dbReference>
<evidence type="ECO:0000259" key="9">
    <source>
        <dbReference type="PROSITE" id="PS50017"/>
    </source>
</evidence>
<evidence type="ECO:0000256" key="5">
    <source>
        <dbReference type="ARBA" id="ARBA00022737"/>
    </source>
</evidence>
<dbReference type="GeneTree" id="ENSGT00940000155279"/>
<keyword evidence="12" id="KW-1185">Reference proteome</keyword>
<feature type="region of interest" description="Disordered" evidence="8">
    <location>
        <begin position="866"/>
        <end position="889"/>
    </location>
</feature>
<evidence type="ECO:0000256" key="4">
    <source>
        <dbReference type="ARBA" id="ARBA00022553"/>
    </source>
</evidence>
<feature type="domain" description="ZU5" evidence="10">
    <location>
        <begin position="265"/>
        <end position="413"/>
    </location>
</feature>
<evidence type="ECO:0000313" key="12">
    <source>
        <dbReference type="Proteomes" id="UP000265020"/>
    </source>
</evidence>
<dbReference type="FunFam" id="1.10.533.10:FF:000002">
    <property type="entry name" value="Ankyrin-3 isoform 2"/>
    <property type="match status" value="1"/>
</dbReference>
<dbReference type="InterPro" id="IPR000906">
    <property type="entry name" value="ZU5_dom"/>
</dbReference>
<reference evidence="11" key="1">
    <citation type="submission" date="2025-08" db="UniProtKB">
        <authorList>
            <consortium name="Ensembl"/>
        </authorList>
    </citation>
    <scope>IDENTIFICATION</scope>
</reference>
<organism evidence="11 12">
    <name type="scientific">Cyprinodon variegatus</name>
    <name type="common">Sheepshead minnow</name>
    <dbReference type="NCBI Taxonomy" id="28743"/>
    <lineage>
        <taxon>Eukaryota</taxon>
        <taxon>Metazoa</taxon>
        <taxon>Chordata</taxon>
        <taxon>Craniata</taxon>
        <taxon>Vertebrata</taxon>
        <taxon>Euteleostomi</taxon>
        <taxon>Actinopterygii</taxon>
        <taxon>Neopterygii</taxon>
        <taxon>Teleostei</taxon>
        <taxon>Neoteleostei</taxon>
        <taxon>Acanthomorphata</taxon>
        <taxon>Ovalentaria</taxon>
        <taxon>Atherinomorphae</taxon>
        <taxon>Cyprinodontiformes</taxon>
        <taxon>Cyprinodontidae</taxon>
        <taxon>Cyprinodon</taxon>
    </lineage>
</organism>
<accession>A0A3Q2DD56</accession>
<dbReference type="InterPro" id="IPR051165">
    <property type="entry name" value="Multifunctional_ANK_Repeat"/>
</dbReference>
<dbReference type="FunFam" id="2.60.40.2660:FF:000001">
    <property type="entry name" value="Ankyrin-3 isoform 2"/>
    <property type="match status" value="1"/>
</dbReference>
<dbReference type="SUPFAM" id="SSF47986">
    <property type="entry name" value="DEATH domain"/>
    <property type="match status" value="1"/>
</dbReference>
<dbReference type="Pfam" id="PF17809">
    <property type="entry name" value="UPA_2"/>
    <property type="match status" value="1"/>
</dbReference>
<evidence type="ECO:0000256" key="1">
    <source>
        <dbReference type="ARBA" id="ARBA00004370"/>
    </source>
</evidence>
<dbReference type="PANTHER" id="PTHR24123:SF49">
    <property type="entry name" value="ANKYRIN-2-LIKE ISOFORM X1"/>
    <property type="match status" value="1"/>
</dbReference>
<keyword evidence="4" id="KW-0597">Phosphoprotein</keyword>
<dbReference type="PANTHER" id="PTHR24123">
    <property type="entry name" value="ANKYRIN REPEAT-CONTAINING"/>
    <property type="match status" value="1"/>
</dbReference>
<dbReference type="Proteomes" id="UP000265020">
    <property type="component" value="Unassembled WGS sequence"/>
</dbReference>
<dbReference type="InterPro" id="IPR011029">
    <property type="entry name" value="DEATH-like_dom_sf"/>
</dbReference>
<dbReference type="Gene3D" id="1.10.533.10">
    <property type="entry name" value="Death Domain, Fas"/>
    <property type="match status" value="1"/>
</dbReference>
<evidence type="ECO:0000256" key="6">
    <source>
        <dbReference type="ARBA" id="ARBA00023043"/>
    </source>
</evidence>
<dbReference type="Pfam" id="PF00531">
    <property type="entry name" value="Death"/>
    <property type="match status" value="1"/>
</dbReference>
<feature type="region of interest" description="Disordered" evidence="8">
    <location>
        <begin position="726"/>
        <end position="750"/>
    </location>
</feature>
<evidence type="ECO:0000256" key="3">
    <source>
        <dbReference type="ARBA" id="ARBA00022490"/>
    </source>
</evidence>
<dbReference type="Ensembl" id="ENSCVAT00000025320.1">
    <property type="protein sequence ID" value="ENSCVAP00000016828.1"/>
    <property type="gene ID" value="ENSCVAG00000000513.1"/>
</dbReference>
<keyword evidence="6" id="KW-0040">ANK repeat</keyword>
<keyword evidence="3" id="KW-0963">Cytoplasm</keyword>
<comment type="subcellular location">
    <subcellularLocation>
        <location evidence="2">Cytoplasm</location>
    </subcellularLocation>
    <subcellularLocation>
        <location evidence="1">Membrane</location>
    </subcellularLocation>
</comment>
<dbReference type="GO" id="GO:0005737">
    <property type="term" value="C:cytoplasm"/>
    <property type="evidence" value="ECO:0007669"/>
    <property type="project" value="UniProtKB-SubCell"/>
</dbReference>
<dbReference type="GO" id="GO:0016020">
    <property type="term" value="C:membrane"/>
    <property type="evidence" value="ECO:0007669"/>
    <property type="project" value="UniProtKB-SubCell"/>
</dbReference>
<dbReference type="PROSITE" id="PS50017">
    <property type="entry name" value="DEATH_DOMAIN"/>
    <property type="match status" value="1"/>
</dbReference>
<dbReference type="PROSITE" id="PS51145">
    <property type="entry name" value="ZU5"/>
    <property type="match status" value="2"/>
</dbReference>
<evidence type="ECO:0000256" key="8">
    <source>
        <dbReference type="SAM" id="MobiDB-lite"/>
    </source>
</evidence>
<dbReference type="InterPro" id="IPR000488">
    <property type="entry name" value="Death_dom"/>
</dbReference>
<protein>
    <recommendedName>
        <fullName evidence="13">Ankyrin 2a, neuronal</fullName>
    </recommendedName>
</protein>
<dbReference type="FunFam" id="2.60.220.30:FF:000001">
    <property type="entry name" value="Ankyrin-3 isoform 2"/>
    <property type="match status" value="1"/>
</dbReference>
<evidence type="ECO:0000256" key="2">
    <source>
        <dbReference type="ARBA" id="ARBA00004496"/>
    </source>
</evidence>
<evidence type="ECO:0000256" key="7">
    <source>
        <dbReference type="ARBA" id="ARBA00023136"/>
    </source>
</evidence>
<keyword evidence="5" id="KW-0677">Repeat</keyword>
<feature type="domain" description="ZU5" evidence="10">
    <location>
        <begin position="108"/>
        <end position="263"/>
    </location>
</feature>
<keyword evidence="7" id="KW-0472">Membrane</keyword>
<dbReference type="Gene3D" id="2.60.40.2660">
    <property type="match status" value="1"/>
</dbReference>
<dbReference type="SMART" id="SM00005">
    <property type="entry name" value="DEATH"/>
    <property type="match status" value="1"/>
</dbReference>
<dbReference type="AlphaFoldDB" id="A0A3Q2DD56"/>
<dbReference type="SMART" id="SM00218">
    <property type="entry name" value="ZU5"/>
    <property type="match status" value="1"/>
</dbReference>
<feature type="domain" description="Death" evidence="9">
    <location>
        <begin position="571"/>
        <end position="655"/>
    </location>
</feature>
<dbReference type="OMA" id="DHTEDNN"/>
<evidence type="ECO:0000313" key="11">
    <source>
        <dbReference type="Ensembl" id="ENSCVAP00000016828.1"/>
    </source>
</evidence>
<dbReference type="Pfam" id="PF00791">
    <property type="entry name" value="ZU5"/>
    <property type="match status" value="2"/>
</dbReference>
<name>A0A3Q2DD56_CYPVA</name>
<reference evidence="11" key="2">
    <citation type="submission" date="2025-09" db="UniProtKB">
        <authorList>
            <consortium name="Ensembl"/>
        </authorList>
    </citation>
    <scope>IDENTIFICATION</scope>
</reference>
<sequence length="914" mass="103338">VDTLKVVTEEIITTTTTVTEKHKLNVPETMTEILDVSDEEGEDTMTGDGGEYLRAEDIWKLQDDSLDSFSYMNYSLDREHDKESFRLSWGAEHLDNVMLPPSLLHSGFLVSFMVDARGGAMRGCRHNGLRIIVPPRKCSAPTRVTCRLVKRHRLASMPPMVEGEGLAGRIIEVGPTGAQFLGPVIVEIPHFAALRGTERELVILRSETGENWKEHHCDFTEEELNQILNGMDEKLDSPEELEKKRICRIITRDFPQYFAVVSRIKQDSHLIGPDGGVLSSTLVPQVQAVFPEGALTKKIRVGLQAQPIDEELVKKILGNKATFSPIVTLEPRRRKFHKPITMTIPIPKTSNTDGPNAVFSGETPTLRLLCSITGGTTPAQWEDITGSTPLTFVNQCVSFTTNVSARFWLIDCRQIQESVNFGTQLYRELICVPYMAKFVIFAKTLDPIEARLRCFCMTDDKMDKTLEQQENFTEVARSRDVEVLEGKPIYADCFGNLVPLTKSGQHHVFSFFAFKENRLALFIKIRDTAQEPCGRLSFTKEPRTYRSLHHNAICNLNITLPTYSKDDIDRKEETLTIIADLLGFSWTELARELEFSEDDIQRVRIENPNSLQEQSHALLQRWVEREGKHATEDCLIKRLTKINRMDIVHLIETQMSKSIQEQTSRTYAEIEKTLDHSEGSRTFLRVFLNTTVTFVRVESDRRPPPAVSEEDLSVASLLDIPSWAEPAGQTRSETETFDSHASVSSDDTTEKQKAYMYEELSPKEEDKVDMLTVTPLTKGRANVEDSPGMKRASKSNLDHSLSRPKLIIVFDGETEISPISIPCKCLEQSDLATESVIEEQYRDENGRLVVKRVTQKVVRKCVSVDGVQHKQRSPEGASPGQFNVADGDGYSKVVKRTVLKREQENNQEKQSNTI</sequence>
<dbReference type="GO" id="GO:0007165">
    <property type="term" value="P:signal transduction"/>
    <property type="evidence" value="ECO:0007669"/>
    <property type="project" value="InterPro"/>
</dbReference>